<dbReference type="Proteomes" id="UP001438707">
    <property type="component" value="Unassembled WGS sequence"/>
</dbReference>
<evidence type="ECO:0000313" key="2">
    <source>
        <dbReference type="EMBL" id="KAK9836429.1"/>
    </source>
</evidence>
<sequence length="493" mass="50063">MAHFGLAALLLSFGLATAFGACPAPTCPGNYVPIVDQSTVCGYVCQTPAKLNCPAIIGGPRLCGGTSGTPCPSIACAQATSYAVSGPNGCAAAQASISAFAFSNSTYNSASLYTPLFKDFCTSPTTAKLEAYASAAADAYATAISQTLAHYNIYVCSCCLGNSQAYGVVSADLQAAALAQATSVQAALATVSDCYGNLLSAAYGFAQGFAQDVQLAIDTVYRKAISSAGNGCSATGLQTQIQQAVARATVCTFVDVFAAALDSQNPGLAYACGNTISLSGSSWQQKCDPYNNCPCTPAAYAYDNLGFDAGSFTPANPTDQPVWSVSSTGSTAVPAVIQSDILNVKGTTVRLAPKDGSYLAVVPAGCQDNSITTSVIVPPCASAITGSYVFKCNDYGSSFNDASLLTITATDYYSGVVVASKSIIYDCSSTGTATGSCSDSSLTSGGATNNGQWSALSLPVASGLYSVTITALGRNDRDCICASKLYVDAFSFA</sequence>
<keyword evidence="3" id="KW-1185">Reference proteome</keyword>
<dbReference type="EMBL" id="JALJOS010000007">
    <property type="protein sequence ID" value="KAK9836429.1"/>
    <property type="molecule type" value="Genomic_DNA"/>
</dbReference>
<comment type="caution">
    <text evidence="2">The sequence shown here is derived from an EMBL/GenBank/DDBJ whole genome shotgun (WGS) entry which is preliminary data.</text>
</comment>
<gene>
    <name evidence="2" type="ORF">WJX74_000371</name>
</gene>
<proteinExistence type="predicted"/>
<organism evidence="2 3">
    <name type="scientific">Apatococcus lobatus</name>
    <dbReference type="NCBI Taxonomy" id="904363"/>
    <lineage>
        <taxon>Eukaryota</taxon>
        <taxon>Viridiplantae</taxon>
        <taxon>Chlorophyta</taxon>
        <taxon>core chlorophytes</taxon>
        <taxon>Trebouxiophyceae</taxon>
        <taxon>Chlorellales</taxon>
        <taxon>Chlorellaceae</taxon>
        <taxon>Apatococcus</taxon>
    </lineage>
</organism>
<protein>
    <submittedName>
        <fullName evidence="2">Uncharacterized protein</fullName>
    </submittedName>
</protein>
<feature type="chain" id="PRO_5043878468" evidence="1">
    <location>
        <begin position="19"/>
        <end position="493"/>
    </location>
</feature>
<name>A0AAW1RRF6_9CHLO</name>
<accession>A0AAW1RRF6</accession>
<dbReference type="AlphaFoldDB" id="A0AAW1RRF6"/>
<evidence type="ECO:0000256" key="1">
    <source>
        <dbReference type="SAM" id="SignalP"/>
    </source>
</evidence>
<reference evidence="2 3" key="1">
    <citation type="journal article" date="2024" name="Nat. Commun.">
        <title>Phylogenomics reveals the evolutionary origins of lichenization in chlorophyte algae.</title>
        <authorList>
            <person name="Puginier C."/>
            <person name="Libourel C."/>
            <person name="Otte J."/>
            <person name="Skaloud P."/>
            <person name="Haon M."/>
            <person name="Grisel S."/>
            <person name="Petersen M."/>
            <person name="Berrin J.G."/>
            <person name="Delaux P.M."/>
            <person name="Dal Grande F."/>
            <person name="Keller J."/>
        </authorList>
    </citation>
    <scope>NUCLEOTIDE SEQUENCE [LARGE SCALE GENOMIC DNA]</scope>
    <source>
        <strain evidence="2 3">SAG 2145</strain>
    </source>
</reference>
<keyword evidence="1" id="KW-0732">Signal</keyword>
<evidence type="ECO:0000313" key="3">
    <source>
        <dbReference type="Proteomes" id="UP001438707"/>
    </source>
</evidence>
<feature type="signal peptide" evidence="1">
    <location>
        <begin position="1"/>
        <end position="18"/>
    </location>
</feature>